<dbReference type="KEGG" id="stp:Strop_0638"/>
<evidence type="ECO:0000256" key="1">
    <source>
        <dbReference type="SAM" id="Phobius"/>
    </source>
</evidence>
<dbReference type="PATRIC" id="fig|369723.5.peg.644"/>
<gene>
    <name evidence="2" type="ordered locus">Strop_0638</name>
</gene>
<keyword evidence="1" id="KW-1133">Transmembrane helix</keyword>
<dbReference type="EMBL" id="CP000667">
    <property type="protein sequence ID" value="ABP53117.1"/>
    <property type="molecule type" value="Genomic_DNA"/>
</dbReference>
<keyword evidence="3" id="KW-1185">Reference proteome</keyword>
<proteinExistence type="predicted"/>
<dbReference type="RefSeq" id="WP_011904551.1">
    <property type="nucleotide sequence ID" value="NC_009380.1"/>
</dbReference>
<accession>A4X2L7</accession>
<name>A4X2L7_SALTO</name>
<dbReference type="AlphaFoldDB" id="A4X2L7"/>
<feature type="transmembrane region" description="Helical" evidence="1">
    <location>
        <begin position="179"/>
        <end position="199"/>
    </location>
</feature>
<organism evidence="2 3">
    <name type="scientific">Salinispora tropica (strain ATCC BAA-916 / DSM 44818 / JCM 13857 / NBRC 105044 / CNB-440)</name>
    <dbReference type="NCBI Taxonomy" id="369723"/>
    <lineage>
        <taxon>Bacteria</taxon>
        <taxon>Bacillati</taxon>
        <taxon>Actinomycetota</taxon>
        <taxon>Actinomycetes</taxon>
        <taxon>Micromonosporales</taxon>
        <taxon>Micromonosporaceae</taxon>
        <taxon>Salinispora</taxon>
    </lineage>
</organism>
<feature type="transmembrane region" description="Helical" evidence="1">
    <location>
        <begin position="15"/>
        <end position="38"/>
    </location>
</feature>
<sequence length="258" mass="28213">MEVSVLNEVDRTRRWWHALRLALVLLWLLAAVTAWWTAPRQQSYEKVRADSAAGHVVAYQWGDHWGANDPGHWFGAPVLQQGSGQPGPLFAWKTSDGRVHWTDTTTFDQVAVTDAVAVESYSGVGAVGIAQNLRDAGIDHRAILASQRTPVVTGIVVLLAAIALGVVIVGPTPHLGTRWFWFWLLFFTPQGLGLLYWLAREHPWARPTADPAAPGGGDRRDRGALGFAIGIIVAIVYSAVLLILHRTLGDWWVPSPGA</sequence>
<dbReference type="eggNOG" id="ENOG5033IKU">
    <property type="taxonomic scope" value="Bacteria"/>
</dbReference>
<evidence type="ECO:0000313" key="3">
    <source>
        <dbReference type="Proteomes" id="UP000000235"/>
    </source>
</evidence>
<dbReference type="Proteomes" id="UP000000235">
    <property type="component" value="Chromosome"/>
</dbReference>
<reference evidence="3" key="1">
    <citation type="journal article" date="2007" name="Proc. Natl. Acad. Sci. U.S.A.">
        <title>Genome sequencing reveals complex secondary metabolome in the marine actinomycete Salinispora tropica.</title>
        <authorList>
            <person name="Udwary D.W."/>
            <person name="Zeigler L."/>
            <person name="Asolkar R.N."/>
            <person name="Singan V."/>
            <person name="Lapidus A."/>
            <person name="Fenical W."/>
            <person name="Jensen P.R."/>
            <person name="Moore B.S."/>
        </authorList>
    </citation>
    <scope>NUCLEOTIDE SEQUENCE [LARGE SCALE GENOMIC DNA]</scope>
    <source>
        <strain evidence="3">ATCC BAA-916 / DSM 44818 / CNB-440</strain>
    </source>
</reference>
<keyword evidence="1" id="KW-0812">Transmembrane</keyword>
<evidence type="ECO:0000313" key="2">
    <source>
        <dbReference type="EMBL" id="ABP53117.1"/>
    </source>
</evidence>
<feature type="transmembrane region" description="Helical" evidence="1">
    <location>
        <begin position="151"/>
        <end position="173"/>
    </location>
</feature>
<dbReference type="HOGENOM" id="CLU_1122719_0_0_11"/>
<feature type="transmembrane region" description="Helical" evidence="1">
    <location>
        <begin position="224"/>
        <end position="244"/>
    </location>
</feature>
<keyword evidence="1" id="KW-0472">Membrane</keyword>
<protein>
    <submittedName>
        <fullName evidence="2">Uncharacterized protein</fullName>
    </submittedName>
</protein>